<feature type="domain" description="Nose resistant-to-fluoxetine protein N-terminal" evidence="1">
    <location>
        <begin position="52"/>
        <end position="167"/>
    </location>
</feature>
<dbReference type="InterPro" id="IPR006621">
    <property type="entry name" value="Nose-resist-to-fluoxetine_N"/>
</dbReference>
<dbReference type="InterPro" id="IPR052728">
    <property type="entry name" value="O2_lipid_transport_reg"/>
</dbReference>
<dbReference type="PANTHER" id="PTHR11161">
    <property type="entry name" value="O-ACYLTRANSFERASE"/>
    <property type="match status" value="1"/>
</dbReference>
<evidence type="ECO:0000259" key="1">
    <source>
        <dbReference type="SMART" id="SM00703"/>
    </source>
</evidence>
<protein>
    <submittedName>
        <fullName evidence="2">(salmon louse) hypothetical protein</fullName>
    </submittedName>
</protein>
<reference evidence="2" key="1">
    <citation type="submission" date="2021-02" db="EMBL/GenBank/DDBJ databases">
        <authorList>
            <person name="Bekaert M."/>
        </authorList>
    </citation>
    <scope>NUCLEOTIDE SEQUENCE</scope>
    <source>
        <strain evidence="2">IoA-00</strain>
    </source>
</reference>
<proteinExistence type="predicted"/>
<dbReference type="OrthoDB" id="10006435at2759"/>
<organism evidence="2 3">
    <name type="scientific">Lepeophtheirus salmonis</name>
    <name type="common">Salmon louse</name>
    <name type="synonym">Caligus salmonis</name>
    <dbReference type="NCBI Taxonomy" id="72036"/>
    <lineage>
        <taxon>Eukaryota</taxon>
        <taxon>Metazoa</taxon>
        <taxon>Ecdysozoa</taxon>
        <taxon>Arthropoda</taxon>
        <taxon>Crustacea</taxon>
        <taxon>Multicrustacea</taxon>
        <taxon>Hexanauplia</taxon>
        <taxon>Copepoda</taxon>
        <taxon>Siphonostomatoida</taxon>
        <taxon>Caligidae</taxon>
        <taxon>Lepeophtheirus</taxon>
    </lineage>
</organism>
<dbReference type="PANTHER" id="PTHR11161:SF0">
    <property type="entry name" value="O-ACYLTRANSFERASE LIKE PROTEIN"/>
    <property type="match status" value="1"/>
</dbReference>
<dbReference type="Pfam" id="PF20146">
    <property type="entry name" value="NRF"/>
    <property type="match status" value="1"/>
</dbReference>
<gene>
    <name evidence="2" type="ORF">LSAA_6599</name>
</gene>
<dbReference type="Pfam" id="PF01757">
    <property type="entry name" value="Acyl_transf_3"/>
    <property type="match status" value="1"/>
</dbReference>
<evidence type="ECO:0000313" key="3">
    <source>
        <dbReference type="Proteomes" id="UP000675881"/>
    </source>
</evidence>
<accession>A0A7R8CRS6</accession>
<dbReference type="AlphaFoldDB" id="A0A7R8CRS6"/>
<keyword evidence="3" id="KW-1185">Reference proteome</keyword>
<name>A0A7R8CRS6_LEPSM</name>
<dbReference type="InterPro" id="IPR002656">
    <property type="entry name" value="Acyl_transf_3_dom"/>
</dbReference>
<dbReference type="EMBL" id="HG994581">
    <property type="protein sequence ID" value="CAF2870814.1"/>
    <property type="molecule type" value="Genomic_DNA"/>
</dbReference>
<dbReference type="Proteomes" id="UP000675881">
    <property type="component" value="Chromosome 2"/>
</dbReference>
<sequence>MKIIIHLCLFSFLLVPPLKAYDNSTGTLQYNLYSKLVRDQKYNFLTENHEISLKCRKAIKNLVQSLGKVWAIRMMDATAKIPSGIVSGNINNFGDRKACTRIHGNEQGSENGRYYLILFTNKKSNEGGPTDISIGLQTLTGFNVKIIIDDYHEHSLEFEGLEIAFTTLLVFILVFVLAGTMCELYSSLLTIEFDREMFQFLQLFSIISSTKDLFSMPQKTANYKKRLNSLDGMRFLSITWVLIAHSFSASGQRMEDTLTAYRDILGEYFGQTVYNSFNSVDTFFLLSGLLVSYLTIKELERNNGTINWVLYYFHRYVRITLVYAIIVFMFASVLRHLGSTNNIIQMTVDSCRENSWENLLYIENLMGKKIGYVIGAIIILGSTGLLASFHYIKRDLWGATMFGSDIDFFKGNYTQPWMRIQPYIVGVLLGYALFKTKSSFQIPKYGVAIGWILAIAVGYSCIYELHLNEHFLDNSYISIPLPARIVYGSLHRLGWGLAVGWYLIEYPNMEMVLTPLKHDMSSPEGAICVSRPSADTDYTYKGASLESTLLIQEQLNDLVRNLYLSKEKSELLAKRLKENNLLAHNVHTSFEICAENFSAPLSRKLKSHHPKSSDSAALMMIDVIMHLETWD</sequence>
<evidence type="ECO:0000313" key="2">
    <source>
        <dbReference type="EMBL" id="CAF2870814.1"/>
    </source>
</evidence>
<dbReference type="GO" id="GO:0016747">
    <property type="term" value="F:acyltransferase activity, transferring groups other than amino-acyl groups"/>
    <property type="evidence" value="ECO:0007669"/>
    <property type="project" value="InterPro"/>
</dbReference>
<dbReference type="SMART" id="SM00703">
    <property type="entry name" value="NRF"/>
    <property type="match status" value="1"/>
</dbReference>